<dbReference type="RefSeq" id="WP_123925697.1">
    <property type="nucleotide sequence ID" value="NZ_JBPSDP010000012.1"/>
</dbReference>
<feature type="compositionally biased region" description="Polar residues" evidence="1">
    <location>
        <begin position="1"/>
        <end position="17"/>
    </location>
</feature>
<proteinExistence type="predicted"/>
<name>A0A3N4GS98_9ACTN</name>
<accession>A0A3N4GS98</accession>
<sequence>MPSIEPYTQSTFPSRPTTGGRLARQTARDLAAIDHGTDITTARIAAAGEIQQVKVDAVARTGAYAMQQVALVAQMQQQLALAAPAASGDLDFIKTMTVMGVGQIVADTSRAVNRR</sequence>
<organism evidence="2 3">
    <name type="scientific">Gordonia oryzae</name>
    <dbReference type="NCBI Taxonomy" id="2487349"/>
    <lineage>
        <taxon>Bacteria</taxon>
        <taxon>Bacillati</taxon>
        <taxon>Actinomycetota</taxon>
        <taxon>Actinomycetes</taxon>
        <taxon>Mycobacteriales</taxon>
        <taxon>Gordoniaceae</taxon>
        <taxon>Gordonia</taxon>
    </lineage>
</organism>
<evidence type="ECO:0000313" key="2">
    <source>
        <dbReference type="EMBL" id="RPA65843.1"/>
    </source>
</evidence>
<dbReference type="AlphaFoldDB" id="A0A3N4GS98"/>
<gene>
    <name evidence="2" type="ORF">EF294_03645</name>
</gene>
<reference evidence="2 3" key="1">
    <citation type="submission" date="2018-11" db="EMBL/GenBank/DDBJ databases">
        <title>Draft genome sequence of Gordonia sp. RS15-1S isolated from rice stems.</title>
        <authorList>
            <person name="Muangham S."/>
        </authorList>
    </citation>
    <scope>NUCLEOTIDE SEQUENCE [LARGE SCALE GENOMIC DNA]</scope>
    <source>
        <strain evidence="2 3">RS15-1S</strain>
    </source>
</reference>
<comment type="caution">
    <text evidence="2">The sequence shown here is derived from an EMBL/GenBank/DDBJ whole genome shotgun (WGS) entry which is preliminary data.</text>
</comment>
<dbReference type="EMBL" id="RKMH01000002">
    <property type="protein sequence ID" value="RPA65843.1"/>
    <property type="molecule type" value="Genomic_DNA"/>
</dbReference>
<dbReference type="OrthoDB" id="4377547at2"/>
<feature type="region of interest" description="Disordered" evidence="1">
    <location>
        <begin position="1"/>
        <end position="23"/>
    </location>
</feature>
<evidence type="ECO:0000313" key="3">
    <source>
        <dbReference type="Proteomes" id="UP000267536"/>
    </source>
</evidence>
<dbReference type="Proteomes" id="UP000267536">
    <property type="component" value="Unassembled WGS sequence"/>
</dbReference>
<protein>
    <submittedName>
        <fullName evidence="2">Uncharacterized protein</fullName>
    </submittedName>
</protein>
<evidence type="ECO:0000256" key="1">
    <source>
        <dbReference type="SAM" id="MobiDB-lite"/>
    </source>
</evidence>
<keyword evidence="3" id="KW-1185">Reference proteome</keyword>